<dbReference type="RefSeq" id="WP_150899402.1">
    <property type="nucleotide sequence ID" value="NZ_WAAU01000011.1"/>
</dbReference>
<dbReference type="OrthoDB" id="1324136at2"/>
<comment type="caution">
    <text evidence="1">The sequence shown here is derived from an EMBL/GenBank/DDBJ whole genome shotgun (WGS) entry which is preliminary data.</text>
</comment>
<evidence type="ECO:0000313" key="1">
    <source>
        <dbReference type="EMBL" id="KAB1158921.1"/>
    </source>
</evidence>
<name>A0A7J5AMT4_9FLAO</name>
<organism evidence="1 2">
    <name type="scientific">Tenacibaculum aiptasiae</name>
    <dbReference type="NCBI Taxonomy" id="426481"/>
    <lineage>
        <taxon>Bacteria</taxon>
        <taxon>Pseudomonadati</taxon>
        <taxon>Bacteroidota</taxon>
        <taxon>Flavobacteriia</taxon>
        <taxon>Flavobacteriales</taxon>
        <taxon>Flavobacteriaceae</taxon>
        <taxon>Tenacibaculum</taxon>
    </lineage>
</organism>
<keyword evidence="2" id="KW-1185">Reference proteome</keyword>
<dbReference type="EMBL" id="WAAU01000011">
    <property type="protein sequence ID" value="KAB1158921.1"/>
    <property type="molecule type" value="Genomic_DNA"/>
</dbReference>
<accession>A0A7J5AMT4</accession>
<dbReference type="AlphaFoldDB" id="A0A7J5AMT4"/>
<dbReference type="Proteomes" id="UP000467305">
    <property type="component" value="Unassembled WGS sequence"/>
</dbReference>
<reference evidence="1 2" key="1">
    <citation type="submission" date="2019-09" db="EMBL/GenBank/DDBJ databases">
        <authorList>
            <person name="Cao W.R."/>
        </authorList>
    </citation>
    <scope>NUCLEOTIDE SEQUENCE [LARGE SCALE GENOMIC DNA]</scope>
    <source>
        <strain evidence="2">a4</strain>
    </source>
</reference>
<evidence type="ECO:0000313" key="2">
    <source>
        <dbReference type="Proteomes" id="UP000467305"/>
    </source>
</evidence>
<proteinExistence type="predicted"/>
<gene>
    <name evidence="1" type="ORF">F7018_07395</name>
</gene>
<sequence>MNAYEYGLKHFAVKFQPQSNCVVFNDKYKIEGDEDEHTQEGYIPSLFSYLQVELVNGTHFKKQANPKKLNADLVEGFLIPNNYITITENNTLEELPGSYVKVYSYNDNYFVRTEKSNTEHLEEVEILGAQKNKKTAKPKIFGLSEVKLREILEDKSKSLVFFFTEDGAVLEHAYSQITTIETNEIVFFLEKNSLFNPMSVLRIKSGSGIDKDTKLPFSAITKLAQLYNVAIGKGEVEKVFKNHFESKTSKGDNPLATVFYEIGGFILEVKAKALKGLLGDPLVLIGNEITKTFKTDVNRWEYYKEDGSVNEKFAPIFPGFKEYLNSPKEKENVGVTLESKITSLKEELSNAIKSVPNKEFRAFLFNKLAFVFKITDALIDLYKSLKKLITSKNLFIYLNAFFIGVYNSLVEAIGGIVSLIGHIINLPAYLLKIDKITFKQSVSLGMEMLENATEAFLKLFSIKNIKTLFNGLISVAKLLINAVLNPDTILSKLADGVNYTATKVDQVGYGIGYVIGFIVEEVLTAIATGGAKTVAQALKITFESLAKAVSKGKTAVKIVVKKPSDFIHALSGLFKKLKELDVAKLMDEFLTWIQELIKTTKQLATEKFDDLFNFSEKSWLKKFNLSPTNFINDVLTLCPVKK</sequence>
<protein>
    <submittedName>
        <fullName evidence="1">Uncharacterized protein</fullName>
    </submittedName>
</protein>